<dbReference type="AlphaFoldDB" id="A0A941GH18"/>
<reference evidence="2" key="1">
    <citation type="submission" date="2021-04" db="EMBL/GenBank/DDBJ databases">
        <title>Genomic analysis of electroactive and textile dye degrading Bacillus circulans strain: DC10 isolated from constructed wetland-microbial fuel cells treating textile dye wastewaters.</title>
        <authorList>
            <person name="Patel D.U."/>
            <person name="Desai C.R."/>
        </authorList>
    </citation>
    <scope>NUCLEOTIDE SEQUENCE</scope>
    <source>
        <strain evidence="2">DC10</strain>
    </source>
</reference>
<dbReference type="RefSeq" id="WP_212118295.1">
    <property type="nucleotide sequence ID" value="NZ_JAGTPX020000007.1"/>
</dbReference>
<keyword evidence="1" id="KW-1133">Transmembrane helix</keyword>
<dbReference type="EMBL" id="JAGTPX010000006">
    <property type="protein sequence ID" value="MBR8669455.1"/>
    <property type="molecule type" value="Genomic_DNA"/>
</dbReference>
<keyword evidence="1" id="KW-0472">Membrane</keyword>
<proteinExistence type="predicted"/>
<organism evidence="2">
    <name type="scientific">Niallia circulans</name>
    <name type="common">Bacillus circulans</name>
    <dbReference type="NCBI Taxonomy" id="1397"/>
    <lineage>
        <taxon>Bacteria</taxon>
        <taxon>Bacillati</taxon>
        <taxon>Bacillota</taxon>
        <taxon>Bacilli</taxon>
        <taxon>Bacillales</taxon>
        <taxon>Bacillaceae</taxon>
        <taxon>Niallia</taxon>
    </lineage>
</organism>
<accession>A0A941GH18</accession>
<feature type="transmembrane region" description="Helical" evidence="1">
    <location>
        <begin position="6"/>
        <end position="25"/>
    </location>
</feature>
<comment type="caution">
    <text evidence="2">The sequence shown here is derived from an EMBL/GenBank/DDBJ whole genome shotgun (WGS) entry which is preliminary data.</text>
</comment>
<name>A0A941GH18_NIACI</name>
<evidence type="ECO:0000313" key="2">
    <source>
        <dbReference type="EMBL" id="MBR8669455.1"/>
    </source>
</evidence>
<protein>
    <submittedName>
        <fullName evidence="2">Uncharacterized protein</fullName>
    </submittedName>
</protein>
<gene>
    <name evidence="2" type="ORF">KD144_07870</name>
</gene>
<sequence length="215" mass="25881">MQIILWIEKILLVFLIGSLLFKIHYSRKYLDQLKNHKKVSFINEIDIPYGKSIGKVIEFSFPINEYDPLNPKWNLIWSMRKENLRVSNRYYEVNKKRFAFKLDNSNYYLFRNEILIPLSKIKEEYFVIHFNEEIIYSISSLEDLSKKLSEQDLIKEIERVIGFIKEISEYANGIEKQASQKVKIYQDEKMKDLLEKHHLAMEQNIKKVQLINKIK</sequence>
<keyword evidence="1" id="KW-0812">Transmembrane</keyword>
<evidence type="ECO:0000256" key="1">
    <source>
        <dbReference type="SAM" id="Phobius"/>
    </source>
</evidence>